<evidence type="ECO:0000313" key="3">
    <source>
        <dbReference type="Proteomes" id="UP000815677"/>
    </source>
</evidence>
<gene>
    <name evidence="2" type="ORF">MCHLO_00476</name>
</gene>
<feature type="compositionally biased region" description="Polar residues" evidence="1">
    <location>
        <begin position="25"/>
        <end position="34"/>
    </location>
</feature>
<accession>A0ABQ0KVE6</accession>
<reference evidence="2" key="1">
    <citation type="submission" date="2014-09" db="EMBL/GenBank/DDBJ databases">
        <title>Genome sequence of the luminous mushroom Mycena chlorophos for searching fungal bioluminescence genes.</title>
        <authorList>
            <person name="Tanaka Y."/>
            <person name="Kasuga D."/>
            <person name="Oba Y."/>
            <person name="Hase S."/>
            <person name="Sato K."/>
            <person name="Oba Y."/>
            <person name="Sakakibara Y."/>
        </authorList>
    </citation>
    <scope>NUCLEOTIDE SEQUENCE</scope>
</reference>
<keyword evidence="3" id="KW-1185">Reference proteome</keyword>
<dbReference type="EMBL" id="DF838274">
    <property type="protein sequence ID" value="GAT42775.1"/>
    <property type="molecule type" value="Genomic_DNA"/>
</dbReference>
<organism evidence="2 3">
    <name type="scientific">Mycena chlorophos</name>
    <name type="common">Agaric fungus</name>
    <name type="synonym">Agaricus chlorophos</name>
    <dbReference type="NCBI Taxonomy" id="658473"/>
    <lineage>
        <taxon>Eukaryota</taxon>
        <taxon>Fungi</taxon>
        <taxon>Dikarya</taxon>
        <taxon>Basidiomycota</taxon>
        <taxon>Agaricomycotina</taxon>
        <taxon>Agaricomycetes</taxon>
        <taxon>Agaricomycetidae</taxon>
        <taxon>Agaricales</taxon>
        <taxon>Marasmiineae</taxon>
        <taxon>Mycenaceae</taxon>
        <taxon>Mycena</taxon>
    </lineage>
</organism>
<evidence type="ECO:0000313" key="2">
    <source>
        <dbReference type="EMBL" id="GAT42775.1"/>
    </source>
</evidence>
<protein>
    <submittedName>
        <fullName evidence="2">Uncharacterized protein</fullName>
    </submittedName>
</protein>
<dbReference type="Proteomes" id="UP000815677">
    <property type="component" value="Unassembled WGS sequence"/>
</dbReference>
<sequence>MQHAYPTAHHGYSSGGSIVRGFSPKNGQPETQLLSQRQHTISKANARVFYPSTHRRARPPTQVDERPPDYWHDPSRLLSINFGSKNDFPYSVSFIPQWGPCKSGVALLNLEHGRGAKHGDAPISDELPSRYATAKLQIKWPGYNEEIYPLELVDPKTQRPLTRAQLGAQVTHLFKQFANTRAHAEFDDSEFGIFLGLDGVQYDQVRLCEVFTHDGYHFFAQFALVPHYCHLGV</sequence>
<proteinExistence type="predicted"/>
<feature type="region of interest" description="Disordered" evidence="1">
    <location>
        <begin position="1"/>
        <end position="34"/>
    </location>
</feature>
<name>A0ABQ0KVE6_MYCCL</name>
<evidence type="ECO:0000256" key="1">
    <source>
        <dbReference type="SAM" id="MobiDB-lite"/>
    </source>
</evidence>